<accession>A0ABU0ZT58</accession>
<proteinExistence type="predicted"/>
<organism evidence="2 3">
    <name type="scientific">Phytohabitans maris</name>
    <dbReference type="NCBI Taxonomy" id="3071409"/>
    <lineage>
        <taxon>Bacteria</taxon>
        <taxon>Bacillati</taxon>
        <taxon>Actinomycetota</taxon>
        <taxon>Actinomycetes</taxon>
        <taxon>Micromonosporales</taxon>
        <taxon>Micromonosporaceae</taxon>
    </lineage>
</organism>
<dbReference type="RefSeq" id="WP_308717454.1">
    <property type="nucleotide sequence ID" value="NZ_JAVHUY010000053.1"/>
</dbReference>
<feature type="region of interest" description="Disordered" evidence="1">
    <location>
        <begin position="245"/>
        <end position="273"/>
    </location>
</feature>
<dbReference type="EMBL" id="JAVHUY010000053">
    <property type="protein sequence ID" value="MDQ7910204.1"/>
    <property type="molecule type" value="Genomic_DNA"/>
</dbReference>
<evidence type="ECO:0000313" key="2">
    <source>
        <dbReference type="EMBL" id="MDQ7910204.1"/>
    </source>
</evidence>
<sequence>MTHHRQPDRADLVQVVRPVGRSSLDKVGAVRPGDAYATGKHRPSPNRAIATHVFTRLTIIVNIGDPGRADMDDHARHRRLTNATSSLAGWLAPLAFDLTAAEVTSLLTVEVARWAEQYQFACDREVPSRYTRTSRRGFEWPGLIDIVGRHPNGVKLAIEIDRHTKRRSLDKLIAEAEAGAVAIWVRWFGQSTIVVPPTVGLVELRVRRVRTPGDGGYRYQRTPHLAWPAPPPHGAPVRMAYQARLFETERQPKRKAQPSETSQPQRTAPPDVA</sequence>
<keyword evidence="3" id="KW-1185">Reference proteome</keyword>
<reference evidence="2 3" key="1">
    <citation type="submission" date="2023-08" db="EMBL/GenBank/DDBJ databases">
        <title>Phytohabitans sansha sp. nov., isolated from marine sediment.</title>
        <authorList>
            <person name="Zhao Y."/>
            <person name="Yi K."/>
        </authorList>
    </citation>
    <scope>NUCLEOTIDE SEQUENCE [LARGE SCALE GENOMIC DNA]</scope>
    <source>
        <strain evidence="2 3">ZYX-F-186</strain>
    </source>
</reference>
<comment type="caution">
    <text evidence="2">The sequence shown here is derived from an EMBL/GenBank/DDBJ whole genome shotgun (WGS) entry which is preliminary data.</text>
</comment>
<evidence type="ECO:0000313" key="3">
    <source>
        <dbReference type="Proteomes" id="UP001230908"/>
    </source>
</evidence>
<gene>
    <name evidence="2" type="ORF">RB614_37485</name>
</gene>
<dbReference type="Proteomes" id="UP001230908">
    <property type="component" value="Unassembled WGS sequence"/>
</dbReference>
<evidence type="ECO:0000256" key="1">
    <source>
        <dbReference type="SAM" id="MobiDB-lite"/>
    </source>
</evidence>
<name>A0ABU0ZT58_9ACTN</name>
<protein>
    <submittedName>
        <fullName evidence="2">Uncharacterized protein</fullName>
    </submittedName>
</protein>